<dbReference type="GO" id="GO:0006979">
    <property type="term" value="P:response to oxidative stress"/>
    <property type="evidence" value="ECO:0007669"/>
    <property type="project" value="InterPro"/>
</dbReference>
<keyword evidence="5" id="KW-0575">Peroxidase</keyword>
<dbReference type="EMBL" id="CAAE01015019">
    <property type="protein sequence ID" value="CAG10662.1"/>
    <property type="molecule type" value="Genomic_DNA"/>
</dbReference>
<dbReference type="FunFam" id="3.40.50.300:FF:001447">
    <property type="entry name" value="Ras-related protein Rab-1B"/>
    <property type="match status" value="1"/>
</dbReference>
<feature type="non-terminal residue" evidence="15">
    <location>
        <position position="397"/>
    </location>
</feature>
<dbReference type="EC" id="3.6.5.2" evidence="4"/>
<feature type="region of interest" description="Disordered" evidence="13">
    <location>
        <begin position="1"/>
        <end position="28"/>
    </location>
</feature>
<comment type="similarity">
    <text evidence="3">Belongs to the glutathione peroxidase family.</text>
</comment>
<keyword evidence="9" id="KW-0449">Lipoprotein</keyword>
<evidence type="ECO:0000256" key="12">
    <source>
        <dbReference type="SAM" id="Coils"/>
    </source>
</evidence>
<comment type="catalytic activity">
    <reaction evidence="11">
        <text>GTP + H2O = GDP + phosphate + H(+)</text>
        <dbReference type="Rhea" id="RHEA:19669"/>
        <dbReference type="ChEBI" id="CHEBI:15377"/>
        <dbReference type="ChEBI" id="CHEBI:15378"/>
        <dbReference type="ChEBI" id="CHEBI:37565"/>
        <dbReference type="ChEBI" id="CHEBI:43474"/>
        <dbReference type="ChEBI" id="CHEBI:58189"/>
        <dbReference type="EC" id="3.6.5.2"/>
    </reaction>
    <physiologicalReaction direction="left-to-right" evidence="11">
        <dbReference type="Rhea" id="RHEA:19670"/>
    </physiologicalReaction>
</comment>
<dbReference type="Pfam" id="PF00010">
    <property type="entry name" value="HLH"/>
    <property type="match status" value="1"/>
</dbReference>
<dbReference type="GO" id="GO:0005525">
    <property type="term" value="F:GTP binding"/>
    <property type="evidence" value="ECO:0007669"/>
    <property type="project" value="UniProtKB-KW"/>
</dbReference>
<dbReference type="Pfam" id="PF00071">
    <property type="entry name" value="Ras"/>
    <property type="match status" value="1"/>
</dbReference>
<evidence type="ECO:0000256" key="9">
    <source>
        <dbReference type="ARBA" id="ARBA00023288"/>
    </source>
</evidence>
<dbReference type="GO" id="GO:0004601">
    <property type="term" value="F:peroxidase activity"/>
    <property type="evidence" value="ECO:0007669"/>
    <property type="project" value="UniProtKB-KW"/>
</dbReference>
<dbReference type="GO" id="GO:0003925">
    <property type="term" value="F:G protein activity"/>
    <property type="evidence" value="ECO:0007669"/>
    <property type="project" value="UniProtKB-EC"/>
</dbReference>
<dbReference type="PROSITE" id="PS00763">
    <property type="entry name" value="GLUTATHIONE_PEROXID_2"/>
    <property type="match status" value="1"/>
</dbReference>
<dbReference type="OrthoDB" id="446890at2759"/>
<comment type="subcellular location">
    <subcellularLocation>
        <location evidence="1">Membrane</location>
        <topology evidence="1">Lipid-anchor</topology>
    </subcellularLocation>
</comment>
<evidence type="ECO:0000256" key="6">
    <source>
        <dbReference type="ARBA" id="ARBA00022741"/>
    </source>
</evidence>
<evidence type="ECO:0000256" key="11">
    <source>
        <dbReference type="ARBA" id="ARBA00047660"/>
    </source>
</evidence>
<dbReference type="InterPro" id="IPR029760">
    <property type="entry name" value="GPX_CS"/>
</dbReference>
<keyword evidence="8" id="KW-0342">GTP-binding</keyword>
<protein>
    <recommendedName>
        <fullName evidence="4">small monomeric GTPase</fullName>
        <ecNumber evidence="4">3.6.5.2</ecNumber>
    </recommendedName>
</protein>
<feature type="compositionally biased region" description="Basic and acidic residues" evidence="13">
    <location>
        <begin position="12"/>
        <end position="28"/>
    </location>
</feature>
<dbReference type="SUPFAM" id="SSF52540">
    <property type="entry name" value="P-loop containing nucleoside triphosphate hydrolases"/>
    <property type="match status" value="1"/>
</dbReference>
<dbReference type="SMART" id="SM00353">
    <property type="entry name" value="HLH"/>
    <property type="match status" value="1"/>
</dbReference>
<dbReference type="Gene3D" id="3.40.30.10">
    <property type="entry name" value="Glutaredoxin"/>
    <property type="match status" value="1"/>
</dbReference>
<reference evidence="15" key="1">
    <citation type="journal article" date="2004" name="Nature">
        <title>Genome duplication in the teleost fish Tetraodon nigroviridis reveals the early vertebrate proto-karyotype.</title>
        <authorList>
            <person name="Jaillon O."/>
            <person name="Aury J.-M."/>
            <person name="Brunet F."/>
            <person name="Petit J.-L."/>
            <person name="Stange-Thomann N."/>
            <person name="Mauceli E."/>
            <person name="Bouneau L."/>
            <person name="Fischer C."/>
            <person name="Ozouf-Costaz C."/>
            <person name="Bernot A."/>
            <person name="Nicaud S."/>
            <person name="Jaffe D."/>
            <person name="Fisher S."/>
            <person name="Lutfalla G."/>
            <person name="Dossat C."/>
            <person name="Segurens B."/>
            <person name="Dasilva C."/>
            <person name="Salanoubat M."/>
            <person name="Levy M."/>
            <person name="Boudet N."/>
            <person name="Castellano S."/>
            <person name="Anthouard V."/>
            <person name="Jubin C."/>
            <person name="Castelli V."/>
            <person name="Katinka M."/>
            <person name="Vacherie B."/>
            <person name="Biemont C."/>
            <person name="Skalli Z."/>
            <person name="Cattolico L."/>
            <person name="Poulain J."/>
            <person name="De Berardinis V."/>
            <person name="Cruaud C."/>
            <person name="Duprat S."/>
            <person name="Brottier P."/>
            <person name="Coutanceau J.-P."/>
            <person name="Gouzy J."/>
            <person name="Parra G."/>
            <person name="Lardier G."/>
            <person name="Chapple C."/>
            <person name="McKernan K.J."/>
            <person name="McEwan P."/>
            <person name="Bosak S."/>
            <person name="Kellis M."/>
            <person name="Volff J.-N."/>
            <person name="Guigo R."/>
            <person name="Zody M.C."/>
            <person name="Mesirov J."/>
            <person name="Lindblad-Toh K."/>
            <person name="Birren B."/>
            <person name="Nusbaum C."/>
            <person name="Kahn D."/>
            <person name="Robinson-Rechavi M."/>
            <person name="Laudet V."/>
            <person name="Schachter V."/>
            <person name="Quetier F."/>
            <person name="Saurin W."/>
            <person name="Scarpelli C."/>
            <person name="Wincker P."/>
            <person name="Lander E.S."/>
            <person name="Weissenbach J."/>
            <person name="Roest Crollius H."/>
        </authorList>
    </citation>
    <scope>NUCLEOTIDE SEQUENCE [LARGE SCALE GENOMIC DNA]</scope>
</reference>
<dbReference type="KEGG" id="tng:GSTEN00032368G001"/>
<dbReference type="InterPro" id="IPR036249">
    <property type="entry name" value="Thioredoxin-like_sf"/>
</dbReference>
<accession>Q4RLS0</accession>
<dbReference type="Pfam" id="PF00255">
    <property type="entry name" value="GSHPx"/>
    <property type="match status" value="1"/>
</dbReference>
<evidence type="ECO:0000256" key="4">
    <source>
        <dbReference type="ARBA" id="ARBA00011984"/>
    </source>
</evidence>
<dbReference type="InterPro" id="IPR011598">
    <property type="entry name" value="bHLH_dom"/>
</dbReference>
<dbReference type="GO" id="GO:0046983">
    <property type="term" value="F:protein dimerization activity"/>
    <property type="evidence" value="ECO:0007669"/>
    <property type="project" value="InterPro"/>
</dbReference>
<dbReference type="Gene3D" id="4.10.280.10">
    <property type="entry name" value="Helix-loop-helix DNA-binding domain"/>
    <property type="match status" value="1"/>
</dbReference>
<evidence type="ECO:0000256" key="1">
    <source>
        <dbReference type="ARBA" id="ARBA00004635"/>
    </source>
</evidence>
<evidence type="ECO:0000256" key="13">
    <source>
        <dbReference type="SAM" id="MobiDB-lite"/>
    </source>
</evidence>
<keyword evidence="12" id="KW-0175">Coiled coil</keyword>
<dbReference type="CDD" id="cd11406">
    <property type="entry name" value="bHLHzip_Max"/>
    <property type="match status" value="1"/>
</dbReference>
<dbReference type="PROSITE" id="PS51355">
    <property type="entry name" value="GLUTATHIONE_PEROXID_3"/>
    <property type="match status" value="1"/>
</dbReference>
<dbReference type="InterPro" id="IPR000889">
    <property type="entry name" value="Glutathione_peroxidase"/>
</dbReference>
<dbReference type="InterPro" id="IPR036638">
    <property type="entry name" value="HLH_DNA-bd_sf"/>
</dbReference>
<dbReference type="AlphaFoldDB" id="Q4RLS0"/>
<dbReference type="FunFam" id="3.40.30.10:FF:000315">
    <property type="entry name" value="Glutathione peroxidase 2"/>
    <property type="match status" value="1"/>
</dbReference>
<dbReference type="NCBIfam" id="TIGR00231">
    <property type="entry name" value="small_GTP"/>
    <property type="match status" value="1"/>
</dbReference>
<keyword evidence="6" id="KW-0547">Nucleotide-binding</keyword>
<dbReference type="InterPro" id="IPR001806">
    <property type="entry name" value="Small_GTPase"/>
</dbReference>
<dbReference type="PROSITE" id="PS50888">
    <property type="entry name" value="BHLH"/>
    <property type="match status" value="1"/>
</dbReference>
<dbReference type="SMART" id="SM00174">
    <property type="entry name" value="RHO"/>
    <property type="match status" value="1"/>
</dbReference>
<evidence type="ECO:0000256" key="8">
    <source>
        <dbReference type="ARBA" id="ARBA00023134"/>
    </source>
</evidence>
<dbReference type="GO" id="GO:0016020">
    <property type="term" value="C:membrane"/>
    <property type="evidence" value="ECO:0007669"/>
    <property type="project" value="UniProtKB-SubCell"/>
</dbReference>
<organism evidence="15">
    <name type="scientific">Tetraodon nigroviridis</name>
    <name type="common">Spotted green pufferfish</name>
    <name type="synonym">Chelonodon nigroviridis</name>
    <dbReference type="NCBI Taxonomy" id="99883"/>
    <lineage>
        <taxon>Eukaryota</taxon>
        <taxon>Metazoa</taxon>
        <taxon>Chordata</taxon>
        <taxon>Craniata</taxon>
        <taxon>Vertebrata</taxon>
        <taxon>Euteleostomi</taxon>
        <taxon>Actinopterygii</taxon>
        <taxon>Neopterygii</taxon>
        <taxon>Teleostei</taxon>
        <taxon>Neoteleostei</taxon>
        <taxon>Acanthomorphata</taxon>
        <taxon>Eupercaria</taxon>
        <taxon>Tetraodontiformes</taxon>
        <taxon>Tetradontoidea</taxon>
        <taxon>Tetraodontidae</taxon>
        <taxon>Tetraodon</taxon>
    </lineage>
</organism>
<feature type="domain" description="BHLH" evidence="14">
    <location>
        <begin position="14"/>
        <end position="65"/>
    </location>
</feature>
<keyword evidence="10" id="KW-0636">Prenylation</keyword>
<dbReference type="Gene3D" id="3.40.50.300">
    <property type="entry name" value="P-loop containing nucleotide triphosphate hydrolases"/>
    <property type="match status" value="1"/>
</dbReference>
<dbReference type="CDD" id="cd00340">
    <property type="entry name" value="GSH_Peroxidase"/>
    <property type="match status" value="1"/>
</dbReference>
<gene>
    <name evidence="15" type="ORF">GSTENG00032368001</name>
</gene>
<evidence type="ECO:0000256" key="5">
    <source>
        <dbReference type="ARBA" id="ARBA00022559"/>
    </source>
</evidence>
<name>Q4RLS0_TETNG</name>
<feature type="coiled-coil region" evidence="12">
    <location>
        <begin position="62"/>
        <end position="89"/>
    </location>
</feature>
<evidence type="ECO:0000256" key="7">
    <source>
        <dbReference type="ARBA" id="ARBA00023002"/>
    </source>
</evidence>
<dbReference type="FunFam" id="4.10.280.10:FF:000049">
    <property type="entry name" value="MAX isoform 16"/>
    <property type="match status" value="1"/>
</dbReference>
<evidence type="ECO:0000256" key="10">
    <source>
        <dbReference type="ARBA" id="ARBA00023289"/>
    </source>
</evidence>
<dbReference type="SUPFAM" id="SSF52833">
    <property type="entry name" value="Thioredoxin-like"/>
    <property type="match status" value="1"/>
</dbReference>
<proteinExistence type="inferred from homology"/>
<dbReference type="InterPro" id="IPR005225">
    <property type="entry name" value="Small_GTP-bd"/>
</dbReference>
<dbReference type="PROSITE" id="PS51421">
    <property type="entry name" value="RAS"/>
    <property type="match status" value="1"/>
</dbReference>
<dbReference type="SMART" id="SM00173">
    <property type="entry name" value="RAS"/>
    <property type="match status" value="1"/>
</dbReference>
<reference evidence="15" key="2">
    <citation type="submission" date="2004-02" db="EMBL/GenBank/DDBJ databases">
        <authorList>
            <consortium name="Genoscope"/>
            <consortium name="Whitehead Institute Centre for Genome Research"/>
        </authorList>
    </citation>
    <scope>NUCLEOTIDE SEQUENCE</scope>
</reference>
<dbReference type="PANTHER" id="PTHR47980">
    <property type="entry name" value="LD44762P"/>
    <property type="match status" value="1"/>
</dbReference>
<keyword evidence="7" id="KW-0560">Oxidoreductase</keyword>
<dbReference type="SUPFAM" id="SSF47459">
    <property type="entry name" value="HLH, helix-loop-helix DNA-binding domain"/>
    <property type="match status" value="1"/>
</dbReference>
<dbReference type="PROSITE" id="PS51419">
    <property type="entry name" value="RAB"/>
    <property type="match status" value="1"/>
</dbReference>
<dbReference type="SMART" id="SM00175">
    <property type="entry name" value="RAB"/>
    <property type="match status" value="1"/>
</dbReference>
<evidence type="ECO:0000256" key="3">
    <source>
        <dbReference type="ARBA" id="ARBA00006926"/>
    </source>
</evidence>
<evidence type="ECO:0000256" key="2">
    <source>
        <dbReference type="ARBA" id="ARBA00006270"/>
    </source>
</evidence>
<evidence type="ECO:0000313" key="15">
    <source>
        <dbReference type="EMBL" id="CAG10662.1"/>
    </source>
</evidence>
<comment type="similarity">
    <text evidence="2">Belongs to the small GTPase superfamily. Rab family.</text>
</comment>
<dbReference type="PRINTS" id="PR00449">
    <property type="entry name" value="RASTRNSFRMNG"/>
</dbReference>
<dbReference type="InterPro" id="IPR050305">
    <property type="entry name" value="Small_GTPase_Rab"/>
</dbReference>
<dbReference type="InterPro" id="IPR027417">
    <property type="entry name" value="P-loop_NTPase"/>
</dbReference>
<feature type="compositionally biased region" description="Acidic residues" evidence="13">
    <location>
        <begin position="1"/>
        <end position="11"/>
    </location>
</feature>
<evidence type="ECO:0000259" key="14">
    <source>
        <dbReference type="PROSITE" id="PS50888"/>
    </source>
</evidence>
<sequence>MSENDDIEVDSDADKRAHHNALERKRRDHIKDSFHGLRDSVPALQGEKASRAQILDKATEYIQFMRRKNHTHQQDIDDLKKQNAVLEQQGIDFKMKTLEIDGVKVRVQIWDTAGQERYQTITKQYYRRAQGIVFVYDITNQPSFQHLAKWVSDVDEYAPDMVQRILVGNKCDAEARRQVTKDQGSKLAENYGMEFFETSASTNSCIVESFTRVTELVLQAYKRDVDSLLGSLDEYLDKIALEDDRFAPHIIGTTVRDFNELNQLQSKYPHRLVVLGFPCNQFGYQENCSNGEILQSLQNVRPGNGFKPNFTIFEKCDVNGTNTHPVFAYLKDKLPYPDDEPSCLMQDPRFLVWSPVNRTDISWNFEKFLVGPEGEPFKRYSKRYPTIDIEPDIQRLL</sequence>